<protein>
    <submittedName>
        <fullName evidence="1">Uncharacterized protein</fullName>
    </submittedName>
</protein>
<keyword evidence="2" id="KW-1185">Reference proteome</keyword>
<proteinExistence type="predicted"/>
<accession>A0ABQ7NUZ4</accession>
<gene>
    <name evidence="1" type="primary">A01p023380.1_BraROA</name>
    <name evidence="1" type="ORF">IGI04_001968</name>
</gene>
<dbReference type="EMBL" id="JADBGQ010000001">
    <property type="protein sequence ID" value="KAG5414401.1"/>
    <property type="molecule type" value="Genomic_DNA"/>
</dbReference>
<dbReference type="Proteomes" id="UP000823674">
    <property type="component" value="Chromosome A01"/>
</dbReference>
<sequence length="191" mass="21953">MISPSSDCRLCFIINPFLTRHIKVVGVEQEEAQPWCFKIDSSLESSIDLAADVESLKPMAISTMPSRIGPPSVIGKYDIREWRKRYSLLDDAILQVPALGNQDSDFGVDEMIVYEALFKSGFKDNIPALELLKGDRKRHVSDKKWAERFAFMNPPGYYTLWYFLTSLFMPPLRIKKWLIGFSLFLSSDENF</sequence>
<reference evidence="1 2" key="1">
    <citation type="submission" date="2021-03" db="EMBL/GenBank/DDBJ databases">
        <authorList>
            <person name="King G.J."/>
            <person name="Bancroft I."/>
            <person name="Baten A."/>
            <person name="Bloomfield J."/>
            <person name="Borpatragohain P."/>
            <person name="He Z."/>
            <person name="Irish N."/>
            <person name="Irwin J."/>
            <person name="Liu K."/>
            <person name="Mauleon R.P."/>
            <person name="Moore J."/>
            <person name="Morris R."/>
            <person name="Ostergaard L."/>
            <person name="Wang B."/>
            <person name="Wells R."/>
        </authorList>
    </citation>
    <scope>NUCLEOTIDE SEQUENCE [LARGE SCALE GENOMIC DNA]</scope>
    <source>
        <strain evidence="1">R-o-18</strain>
        <tissue evidence="1">Leaf</tissue>
    </source>
</reference>
<evidence type="ECO:0000313" key="2">
    <source>
        <dbReference type="Proteomes" id="UP000823674"/>
    </source>
</evidence>
<comment type="caution">
    <text evidence="1">The sequence shown here is derived from an EMBL/GenBank/DDBJ whole genome shotgun (WGS) entry which is preliminary data.</text>
</comment>
<evidence type="ECO:0000313" key="1">
    <source>
        <dbReference type="EMBL" id="KAG5414401.1"/>
    </source>
</evidence>
<organism evidence="1 2">
    <name type="scientific">Brassica rapa subsp. trilocularis</name>
    <dbReference type="NCBI Taxonomy" id="1813537"/>
    <lineage>
        <taxon>Eukaryota</taxon>
        <taxon>Viridiplantae</taxon>
        <taxon>Streptophyta</taxon>
        <taxon>Embryophyta</taxon>
        <taxon>Tracheophyta</taxon>
        <taxon>Spermatophyta</taxon>
        <taxon>Magnoliopsida</taxon>
        <taxon>eudicotyledons</taxon>
        <taxon>Gunneridae</taxon>
        <taxon>Pentapetalae</taxon>
        <taxon>rosids</taxon>
        <taxon>malvids</taxon>
        <taxon>Brassicales</taxon>
        <taxon>Brassicaceae</taxon>
        <taxon>Brassiceae</taxon>
        <taxon>Brassica</taxon>
    </lineage>
</organism>
<name>A0ABQ7NUZ4_BRACM</name>